<protein>
    <submittedName>
        <fullName evidence="3">MARVEL domain-containing protein</fullName>
    </submittedName>
</protein>
<feature type="transmembrane region" description="Helical" evidence="1">
    <location>
        <begin position="37"/>
        <end position="63"/>
    </location>
</feature>
<evidence type="ECO:0000313" key="3">
    <source>
        <dbReference type="WBParaSite" id="jg22707"/>
    </source>
</evidence>
<proteinExistence type="predicted"/>
<evidence type="ECO:0000313" key="2">
    <source>
        <dbReference type="Proteomes" id="UP000887574"/>
    </source>
</evidence>
<accession>A0A915DRC5</accession>
<keyword evidence="1" id="KW-1133">Transmembrane helix</keyword>
<reference evidence="3" key="1">
    <citation type="submission" date="2022-11" db="UniProtKB">
        <authorList>
            <consortium name="WormBaseParasite"/>
        </authorList>
    </citation>
    <scope>IDENTIFICATION</scope>
</reference>
<keyword evidence="2" id="KW-1185">Reference proteome</keyword>
<feature type="transmembrane region" description="Helical" evidence="1">
    <location>
        <begin position="12"/>
        <end position="31"/>
    </location>
</feature>
<organism evidence="2 3">
    <name type="scientific">Ditylenchus dipsaci</name>
    <dbReference type="NCBI Taxonomy" id="166011"/>
    <lineage>
        <taxon>Eukaryota</taxon>
        <taxon>Metazoa</taxon>
        <taxon>Ecdysozoa</taxon>
        <taxon>Nematoda</taxon>
        <taxon>Chromadorea</taxon>
        <taxon>Rhabditida</taxon>
        <taxon>Tylenchina</taxon>
        <taxon>Tylenchomorpha</taxon>
        <taxon>Sphaerularioidea</taxon>
        <taxon>Anguinidae</taxon>
        <taxon>Anguininae</taxon>
        <taxon>Ditylenchus</taxon>
    </lineage>
</organism>
<dbReference type="Proteomes" id="UP000887574">
    <property type="component" value="Unplaced"/>
</dbReference>
<keyword evidence="1" id="KW-0812">Transmembrane</keyword>
<name>A0A915DRC5_9BILA</name>
<dbReference type="AlphaFoldDB" id="A0A915DRC5"/>
<evidence type="ECO:0000256" key="1">
    <source>
        <dbReference type="SAM" id="Phobius"/>
    </source>
</evidence>
<sequence>MSEQVTWCTSKIAVLKLLQILCSTITFVFLIEGRGQWGAYTLIFVSSLVIGILTLLTLFAYFWRVHANNKFPWISFELGFNLVACMFSGEFHHHRYVPPLNIGMRAETQDSHSYGGSGVE</sequence>
<dbReference type="WBParaSite" id="jg22707">
    <property type="protein sequence ID" value="jg22707"/>
    <property type="gene ID" value="jg22707"/>
</dbReference>
<keyword evidence="1" id="KW-0472">Membrane</keyword>